<dbReference type="AlphaFoldDB" id="A0A074L4N2"/>
<dbReference type="STRING" id="1048983.EL17_03855"/>
<feature type="domain" description="DUF4268" evidence="1">
    <location>
        <begin position="11"/>
        <end position="145"/>
    </location>
</feature>
<dbReference type="InterPro" id="IPR025364">
    <property type="entry name" value="DUF4268"/>
</dbReference>
<protein>
    <recommendedName>
        <fullName evidence="1">DUF4268 domain-containing protein</fullName>
    </recommendedName>
</protein>
<dbReference type="Proteomes" id="UP000027821">
    <property type="component" value="Unassembled WGS sequence"/>
</dbReference>
<accession>A0A074L4N2</accession>
<dbReference type="RefSeq" id="WP_035071094.1">
    <property type="nucleotide sequence ID" value="NZ_JMIH01000014.1"/>
</dbReference>
<comment type="caution">
    <text evidence="2">The sequence shown here is derived from an EMBL/GenBank/DDBJ whole genome shotgun (WGS) entry which is preliminary data.</text>
</comment>
<gene>
    <name evidence="2" type="ORF">EL17_03855</name>
</gene>
<sequence>MYKKSEITQTKHEFWTAFGAYMKPVPSAEGYRVNWQNYKTGVKQLFFRMKAERDFTSIGIELNHQDLDIQELQYEQLLLFKKLLHTTIGEEWVWEFAQPDSYGRPISKAEKVLAGTNVMNREDWPAIISFLKPRIIALDEFWSNVKYGFEDLK</sequence>
<dbReference type="Pfam" id="PF14088">
    <property type="entry name" value="DUF4268"/>
    <property type="match status" value="1"/>
</dbReference>
<dbReference type="eggNOG" id="ENOG5031J2R">
    <property type="taxonomic scope" value="Bacteria"/>
</dbReference>
<organism evidence="2 3">
    <name type="scientific">Anditalea andensis</name>
    <dbReference type="NCBI Taxonomy" id="1048983"/>
    <lineage>
        <taxon>Bacteria</taxon>
        <taxon>Pseudomonadati</taxon>
        <taxon>Bacteroidota</taxon>
        <taxon>Cytophagia</taxon>
        <taxon>Cytophagales</taxon>
        <taxon>Cytophagaceae</taxon>
        <taxon>Anditalea</taxon>
    </lineage>
</organism>
<evidence type="ECO:0000259" key="1">
    <source>
        <dbReference type="Pfam" id="PF14088"/>
    </source>
</evidence>
<name>A0A074L4N2_9BACT</name>
<keyword evidence="3" id="KW-1185">Reference proteome</keyword>
<reference evidence="2 3" key="1">
    <citation type="submission" date="2014-04" db="EMBL/GenBank/DDBJ databases">
        <title>Characterization and application of a salt tolerant electro-active bacterium.</title>
        <authorList>
            <person name="Yang L."/>
            <person name="Wei S."/>
            <person name="Tay Q.X.M."/>
        </authorList>
    </citation>
    <scope>NUCLEOTIDE SEQUENCE [LARGE SCALE GENOMIC DNA]</scope>
    <source>
        <strain evidence="2 3">LY1</strain>
    </source>
</reference>
<evidence type="ECO:0000313" key="2">
    <source>
        <dbReference type="EMBL" id="KEO74823.1"/>
    </source>
</evidence>
<dbReference type="EMBL" id="JMIH01000014">
    <property type="protein sequence ID" value="KEO74823.1"/>
    <property type="molecule type" value="Genomic_DNA"/>
</dbReference>
<evidence type="ECO:0000313" key="3">
    <source>
        <dbReference type="Proteomes" id="UP000027821"/>
    </source>
</evidence>
<dbReference type="OrthoDB" id="1467516at2"/>
<proteinExistence type="predicted"/>